<reference evidence="4 5" key="1">
    <citation type="submission" date="2017-09" db="EMBL/GenBank/DDBJ databases">
        <title>Large-scale bioinformatics analysis of Bacillus genomes uncovers conserved roles of natural products in bacterial physiology.</title>
        <authorList>
            <consortium name="Agbiome Team Llc"/>
            <person name="Bleich R.M."/>
            <person name="Kirk G.J."/>
            <person name="Santa Maria K.C."/>
            <person name="Allen S.E."/>
            <person name="Farag S."/>
            <person name="Shank E.A."/>
            <person name="Bowers A."/>
        </authorList>
    </citation>
    <scope>NUCLEOTIDE SEQUENCE [LARGE SCALE GENOMIC DNA]</scope>
    <source>
        <strain evidence="2 5">AFS007900</strain>
        <strain evidence="3 4">AFS015413</strain>
    </source>
</reference>
<keyword evidence="1" id="KW-0472">Membrane</keyword>
<feature type="transmembrane region" description="Helical" evidence="1">
    <location>
        <begin position="7"/>
        <end position="27"/>
    </location>
</feature>
<evidence type="ECO:0000313" key="3">
    <source>
        <dbReference type="EMBL" id="PFB08546.1"/>
    </source>
</evidence>
<dbReference type="AlphaFoldDB" id="A0A9X7J806"/>
<gene>
    <name evidence="3" type="ORF">CN398_07580</name>
    <name evidence="2" type="ORF">CN461_15715</name>
</gene>
<organism evidence="3 4">
    <name type="scientific">Bacillus thuringiensis</name>
    <dbReference type="NCBI Taxonomy" id="1428"/>
    <lineage>
        <taxon>Bacteria</taxon>
        <taxon>Bacillati</taxon>
        <taxon>Bacillota</taxon>
        <taxon>Bacilli</taxon>
        <taxon>Bacillales</taxon>
        <taxon>Bacillaceae</taxon>
        <taxon>Bacillus</taxon>
        <taxon>Bacillus cereus group</taxon>
    </lineage>
</organism>
<protein>
    <submittedName>
        <fullName evidence="3">DUF3923 domain-containing protein</fullName>
    </submittedName>
</protein>
<proteinExistence type="predicted"/>
<evidence type="ECO:0000313" key="2">
    <source>
        <dbReference type="EMBL" id="PEX48998.1"/>
    </source>
</evidence>
<name>A0A9X7J806_BACTU</name>
<feature type="transmembrane region" description="Helical" evidence="1">
    <location>
        <begin position="47"/>
        <end position="67"/>
    </location>
</feature>
<comment type="caution">
    <text evidence="3">The sequence shown here is derived from an EMBL/GenBank/DDBJ whole genome shotgun (WGS) entry which is preliminary data.</text>
</comment>
<dbReference type="EMBL" id="NTXF01000021">
    <property type="protein sequence ID" value="PEX48998.1"/>
    <property type="molecule type" value="Genomic_DNA"/>
</dbReference>
<sequence length="97" mass="11591">MKKRWVSWWIGNMFWIIIFGIWAAIIWLRDVDGAGVTQTSEIKSISLIVLLIAFIIPVFIQVVWLIINLRMNRKNNYTIQFFQLTDKSLHKKERNQI</sequence>
<dbReference type="Proteomes" id="UP000220397">
    <property type="component" value="Unassembled WGS sequence"/>
</dbReference>
<evidence type="ECO:0000256" key="1">
    <source>
        <dbReference type="SAM" id="Phobius"/>
    </source>
</evidence>
<accession>A0A9X7J806</accession>
<keyword evidence="1" id="KW-0812">Transmembrane</keyword>
<evidence type="ECO:0000313" key="4">
    <source>
        <dbReference type="Proteomes" id="UP000220397"/>
    </source>
</evidence>
<keyword evidence="1" id="KW-1133">Transmembrane helix</keyword>
<dbReference type="EMBL" id="NTUS01000021">
    <property type="protein sequence ID" value="PFB08546.1"/>
    <property type="molecule type" value="Genomic_DNA"/>
</dbReference>
<dbReference type="RefSeq" id="WP_016077440.1">
    <property type="nucleotide sequence ID" value="NZ_CP014847.1"/>
</dbReference>
<dbReference type="Proteomes" id="UP000220502">
    <property type="component" value="Unassembled WGS sequence"/>
</dbReference>
<dbReference type="Pfam" id="PF13061">
    <property type="entry name" value="DUF3923"/>
    <property type="match status" value="1"/>
</dbReference>
<evidence type="ECO:0000313" key="5">
    <source>
        <dbReference type="Proteomes" id="UP000220502"/>
    </source>
</evidence>
<dbReference type="InterPro" id="IPR025037">
    <property type="entry name" value="DUF3923"/>
</dbReference>